<protein>
    <submittedName>
        <fullName evidence="1">HAD family phosphatase</fullName>
    </submittedName>
</protein>
<organism evidence="1 2">
    <name type="scientific">Merdimonas faecis</name>
    <dbReference type="NCBI Taxonomy" id="1653435"/>
    <lineage>
        <taxon>Bacteria</taxon>
        <taxon>Bacillati</taxon>
        <taxon>Bacillota</taxon>
        <taxon>Clostridia</taxon>
        <taxon>Lachnospirales</taxon>
        <taxon>Lachnospiraceae</taxon>
        <taxon>Merdimonas</taxon>
    </lineage>
</organism>
<proteinExistence type="predicted"/>
<dbReference type="SFLD" id="SFLDS00003">
    <property type="entry name" value="Haloacid_Dehalogenase"/>
    <property type="match status" value="1"/>
</dbReference>
<dbReference type="InterPro" id="IPR036412">
    <property type="entry name" value="HAD-like_sf"/>
</dbReference>
<sequence length="198" mass="23211">MKYQNIIFDFGNVLGRFDGAYITSKFCKDERMRKEFARLVMEHWEALDAGMADYEAARQEAIKKAPEDWKEAVNHFFQDWYRYLTPIPQTWELVRELKKTGFKCYILSNAPTYFAEHADYYEIVREFDGVVFSAPVRMAKPDARIYRYLFEHFDLKPETCFFLDDKLANVEAGRAAGMDGIVFTGDVEAVKKEIFAII</sequence>
<dbReference type="AlphaFoldDB" id="A0A9D3AJY3"/>
<dbReference type="PANTHER" id="PTHR43611:SF3">
    <property type="entry name" value="FLAVIN MONONUCLEOTIDE HYDROLASE 1, CHLOROPLATIC"/>
    <property type="match status" value="1"/>
</dbReference>
<gene>
    <name evidence="1" type="ORF">K8V39_11070</name>
</gene>
<dbReference type="Gene3D" id="3.40.50.1000">
    <property type="entry name" value="HAD superfamily/HAD-like"/>
    <property type="match status" value="1"/>
</dbReference>
<comment type="caution">
    <text evidence="1">The sequence shown here is derived from an EMBL/GenBank/DDBJ whole genome shotgun (WGS) entry which is preliminary data.</text>
</comment>
<accession>A0A9D3AJY3</accession>
<dbReference type="SFLD" id="SFLDG01129">
    <property type="entry name" value="C1.5:_HAD__Beta-PGM__Phosphata"/>
    <property type="match status" value="1"/>
</dbReference>
<reference evidence="1" key="1">
    <citation type="journal article" date="2021" name="PeerJ">
        <title>Extensive microbial diversity within the chicken gut microbiome revealed by metagenomics and culture.</title>
        <authorList>
            <person name="Gilroy R."/>
            <person name="Ravi A."/>
            <person name="Getino M."/>
            <person name="Pursley I."/>
            <person name="Horton D.L."/>
            <person name="Alikhan N.F."/>
            <person name="Baker D."/>
            <person name="Gharbi K."/>
            <person name="Hall N."/>
            <person name="Watson M."/>
            <person name="Adriaenssens E.M."/>
            <person name="Foster-Nyarko E."/>
            <person name="Jarju S."/>
            <person name="Secka A."/>
            <person name="Antonio M."/>
            <person name="Oren A."/>
            <person name="Chaudhuri R.R."/>
            <person name="La Ragione R."/>
            <person name="Hildebrand F."/>
            <person name="Pallen M.J."/>
        </authorList>
    </citation>
    <scope>NUCLEOTIDE SEQUENCE</scope>
    <source>
        <strain evidence="1">USAMLcec4-12693</strain>
    </source>
</reference>
<dbReference type="RefSeq" id="WP_277272477.1">
    <property type="nucleotide sequence ID" value="NZ_DYXE01000088.1"/>
</dbReference>
<dbReference type="SUPFAM" id="SSF56784">
    <property type="entry name" value="HAD-like"/>
    <property type="match status" value="1"/>
</dbReference>
<dbReference type="Pfam" id="PF00702">
    <property type="entry name" value="Hydrolase"/>
    <property type="match status" value="1"/>
</dbReference>
<dbReference type="InterPro" id="IPR006439">
    <property type="entry name" value="HAD-SF_hydro_IA"/>
</dbReference>
<evidence type="ECO:0000313" key="1">
    <source>
        <dbReference type="EMBL" id="HJH50792.1"/>
    </source>
</evidence>
<dbReference type="EMBL" id="DYXE01000088">
    <property type="protein sequence ID" value="HJH50792.1"/>
    <property type="molecule type" value="Genomic_DNA"/>
</dbReference>
<dbReference type="Proteomes" id="UP000813420">
    <property type="component" value="Unassembled WGS sequence"/>
</dbReference>
<dbReference type="CDD" id="cd02603">
    <property type="entry name" value="HAD_sEH-N_like"/>
    <property type="match status" value="1"/>
</dbReference>
<dbReference type="InterPro" id="IPR023214">
    <property type="entry name" value="HAD_sf"/>
</dbReference>
<evidence type="ECO:0000313" key="2">
    <source>
        <dbReference type="Proteomes" id="UP000813420"/>
    </source>
</evidence>
<dbReference type="NCBIfam" id="TIGR01509">
    <property type="entry name" value="HAD-SF-IA-v3"/>
    <property type="match status" value="1"/>
</dbReference>
<reference evidence="1" key="2">
    <citation type="submission" date="2021-09" db="EMBL/GenBank/DDBJ databases">
        <authorList>
            <person name="Gilroy R."/>
        </authorList>
    </citation>
    <scope>NUCLEOTIDE SEQUENCE</scope>
    <source>
        <strain evidence="1">USAMLcec4-12693</strain>
    </source>
</reference>
<name>A0A9D3AJY3_9FIRM</name>
<dbReference type="PANTHER" id="PTHR43611">
    <property type="entry name" value="ALPHA-D-GLUCOSE 1-PHOSPHATE PHOSPHATASE"/>
    <property type="match status" value="1"/>
</dbReference>
<dbReference type="NCBIfam" id="TIGR01549">
    <property type="entry name" value="HAD-SF-IA-v1"/>
    <property type="match status" value="1"/>
</dbReference>